<feature type="compositionally biased region" description="Gly residues" evidence="1">
    <location>
        <begin position="22"/>
        <end position="40"/>
    </location>
</feature>
<dbReference type="Proteomes" id="UP001234581">
    <property type="component" value="Unassembled WGS sequence"/>
</dbReference>
<accession>A0AAD7XT95</accession>
<dbReference type="GeneID" id="83215554"/>
<dbReference type="AlphaFoldDB" id="A0AAD7XT95"/>
<evidence type="ECO:0000313" key="3">
    <source>
        <dbReference type="EMBL" id="KAJ8656134.1"/>
    </source>
</evidence>
<feature type="signal peptide" evidence="2">
    <location>
        <begin position="1"/>
        <end position="18"/>
    </location>
</feature>
<feature type="region of interest" description="Disordered" evidence="1">
    <location>
        <begin position="20"/>
        <end position="51"/>
    </location>
</feature>
<dbReference type="EMBL" id="JARTCD010000042">
    <property type="protein sequence ID" value="KAJ8656134.1"/>
    <property type="molecule type" value="Genomic_DNA"/>
</dbReference>
<keyword evidence="2" id="KW-0732">Signal</keyword>
<evidence type="ECO:0000256" key="1">
    <source>
        <dbReference type="SAM" id="MobiDB-lite"/>
    </source>
</evidence>
<dbReference type="RefSeq" id="XP_058341047.1">
    <property type="nucleotide sequence ID" value="XM_058488154.1"/>
</dbReference>
<evidence type="ECO:0000313" key="4">
    <source>
        <dbReference type="Proteomes" id="UP001234581"/>
    </source>
</evidence>
<feature type="chain" id="PRO_5042077807" evidence="2">
    <location>
        <begin position="19"/>
        <end position="89"/>
    </location>
</feature>
<name>A0AAD7XT95_9FUNG</name>
<gene>
    <name evidence="3" type="ORF">O0I10_008147</name>
</gene>
<proteinExistence type="predicted"/>
<keyword evidence="4" id="KW-1185">Reference proteome</keyword>
<comment type="caution">
    <text evidence="3">The sequence shown here is derived from an EMBL/GenBank/DDBJ whole genome shotgun (WGS) entry which is preliminary data.</text>
</comment>
<reference evidence="3 4" key="1">
    <citation type="submission" date="2023-03" db="EMBL/GenBank/DDBJ databases">
        <title>Genome sequence of Lichtheimia ornata CBS 291.66.</title>
        <authorList>
            <person name="Mohabir J.T."/>
            <person name="Shea T.P."/>
            <person name="Kurbessoian T."/>
            <person name="Berby B."/>
            <person name="Fontaine J."/>
            <person name="Livny J."/>
            <person name="Gnirke A."/>
            <person name="Stajich J.E."/>
            <person name="Cuomo C.A."/>
        </authorList>
    </citation>
    <scope>NUCLEOTIDE SEQUENCE [LARGE SCALE GENOMIC DNA]</scope>
    <source>
        <strain evidence="3">CBS 291.66</strain>
    </source>
</reference>
<organism evidence="3 4">
    <name type="scientific">Lichtheimia ornata</name>
    <dbReference type="NCBI Taxonomy" id="688661"/>
    <lineage>
        <taxon>Eukaryota</taxon>
        <taxon>Fungi</taxon>
        <taxon>Fungi incertae sedis</taxon>
        <taxon>Mucoromycota</taxon>
        <taxon>Mucoromycotina</taxon>
        <taxon>Mucoromycetes</taxon>
        <taxon>Mucorales</taxon>
        <taxon>Lichtheimiaceae</taxon>
        <taxon>Lichtheimia</taxon>
    </lineage>
</organism>
<protein>
    <submittedName>
        <fullName evidence="3">Uncharacterized protein</fullName>
    </submittedName>
</protein>
<evidence type="ECO:0000256" key="2">
    <source>
        <dbReference type="SAM" id="SignalP"/>
    </source>
</evidence>
<sequence length="89" mass="9311">MKFLTIAVICAIASAASAATTQGGGQSGGQVDGQTGGQAGGNTKKPCEGRTDEECVEPECYKYIGVTHDPKANAGERWGYKFECQEPRP</sequence>